<sequence>MIFSDQLNLVVNENTKGWKKSFVSCKNQTYWHQIFKDCLAESCNVSSIADKIIDKSQNAYGKEQYWIYGYVLRSPVIVSKGCFSLKVNQKDNLHGGKFKYLENSAYECSRSCVYENVEYIFLMGKVCLCIPKAKFISEQSSYTEENIEAFDAEKELYSAYEIINQQSPPGMKLGNNCVAVYRDETNGQHKFNYTRCSSSLPYICEGYNKTNKKFSDDCNNETVSWYTASQNCQEKSLKLTSKISNRCSRKQHWVGTHVAERIIWGNDFLPADALCLTLEIDGSGVRFETERCASALHSLCYKKQHTTSKKENDSPYRSTSSAVEKSSADPTTYGSAINTESDSNEDKTNIIDKKQHTTSKKENDSPYRSTTSAVEKSSADRTTYWSAINTESDSNEDNTNIIGRTTYRSAINTESDSNNDKTNIFVLIVAGSVGGVLVLVIVLIIVIVIKRRMKTERENMDLDVVQRQPDTYSKPIKNTIPEESRKLVNVTEEGIYNHLGDSEKMIEMKQQDSSIYDVMGDDEYHVFTASGKRQKFKDDDDLYDHGASSDVYNTLNDTVTTNRPESDTYNVK</sequence>
<proteinExistence type="predicted"/>
<feature type="compositionally biased region" description="Polar residues" evidence="1">
    <location>
        <begin position="366"/>
        <end position="376"/>
    </location>
</feature>
<evidence type="ECO:0000313" key="4">
    <source>
        <dbReference type="Proteomes" id="UP000507470"/>
    </source>
</evidence>
<dbReference type="EMBL" id="CACVKT020006597">
    <property type="protein sequence ID" value="CAC5402679.1"/>
    <property type="molecule type" value="Genomic_DNA"/>
</dbReference>
<feature type="transmembrane region" description="Helical" evidence="2">
    <location>
        <begin position="424"/>
        <end position="449"/>
    </location>
</feature>
<dbReference type="OrthoDB" id="6093339at2759"/>
<reference evidence="3 4" key="1">
    <citation type="submission" date="2020-06" db="EMBL/GenBank/DDBJ databases">
        <authorList>
            <person name="Li R."/>
            <person name="Bekaert M."/>
        </authorList>
    </citation>
    <scope>NUCLEOTIDE SEQUENCE [LARGE SCALE GENOMIC DNA]</scope>
    <source>
        <strain evidence="4">wild</strain>
    </source>
</reference>
<feature type="region of interest" description="Disordered" evidence="1">
    <location>
        <begin position="307"/>
        <end position="376"/>
    </location>
</feature>
<evidence type="ECO:0000256" key="2">
    <source>
        <dbReference type="SAM" id="Phobius"/>
    </source>
</evidence>
<feature type="compositionally biased region" description="Polar residues" evidence="1">
    <location>
        <begin position="315"/>
        <end position="341"/>
    </location>
</feature>
<keyword evidence="2" id="KW-0812">Transmembrane</keyword>
<protein>
    <submittedName>
        <fullName evidence="3">Uncharacterized protein</fullName>
    </submittedName>
</protein>
<dbReference type="AlphaFoldDB" id="A0A6J8D461"/>
<accession>A0A6J8D461</accession>
<keyword evidence="4" id="KW-1185">Reference proteome</keyword>
<organism evidence="3 4">
    <name type="scientific">Mytilus coruscus</name>
    <name type="common">Sea mussel</name>
    <dbReference type="NCBI Taxonomy" id="42192"/>
    <lineage>
        <taxon>Eukaryota</taxon>
        <taxon>Metazoa</taxon>
        <taxon>Spiralia</taxon>
        <taxon>Lophotrochozoa</taxon>
        <taxon>Mollusca</taxon>
        <taxon>Bivalvia</taxon>
        <taxon>Autobranchia</taxon>
        <taxon>Pteriomorphia</taxon>
        <taxon>Mytilida</taxon>
        <taxon>Mytiloidea</taxon>
        <taxon>Mytilidae</taxon>
        <taxon>Mytilinae</taxon>
        <taxon>Mytilus</taxon>
    </lineage>
</organism>
<gene>
    <name evidence="3" type="ORF">MCOR_36609</name>
</gene>
<keyword evidence="2" id="KW-1133">Transmembrane helix</keyword>
<feature type="compositionally biased region" description="Basic and acidic residues" evidence="1">
    <location>
        <begin position="344"/>
        <end position="365"/>
    </location>
</feature>
<evidence type="ECO:0000313" key="3">
    <source>
        <dbReference type="EMBL" id="CAC5402679.1"/>
    </source>
</evidence>
<dbReference type="Proteomes" id="UP000507470">
    <property type="component" value="Unassembled WGS sequence"/>
</dbReference>
<name>A0A6J8D461_MYTCO</name>
<evidence type="ECO:0000256" key="1">
    <source>
        <dbReference type="SAM" id="MobiDB-lite"/>
    </source>
</evidence>
<feature type="compositionally biased region" description="Polar residues" evidence="1">
    <location>
        <begin position="550"/>
        <end position="572"/>
    </location>
</feature>
<keyword evidence="2" id="KW-0472">Membrane</keyword>
<feature type="region of interest" description="Disordered" evidence="1">
    <location>
        <begin position="536"/>
        <end position="572"/>
    </location>
</feature>